<feature type="domain" description="Bromo" evidence="4">
    <location>
        <begin position="237"/>
        <end position="307"/>
    </location>
</feature>
<feature type="compositionally biased region" description="Acidic residues" evidence="3">
    <location>
        <begin position="341"/>
        <end position="355"/>
    </location>
</feature>
<comment type="caution">
    <text evidence="5">The sequence shown here is derived from an EMBL/GenBank/DDBJ whole genome shotgun (WGS) entry which is preliminary data.</text>
</comment>
<organism evidence="5 6">
    <name type="scientific">Asterophora parasitica</name>
    <dbReference type="NCBI Taxonomy" id="117018"/>
    <lineage>
        <taxon>Eukaryota</taxon>
        <taxon>Fungi</taxon>
        <taxon>Dikarya</taxon>
        <taxon>Basidiomycota</taxon>
        <taxon>Agaricomycotina</taxon>
        <taxon>Agaricomycetes</taxon>
        <taxon>Agaricomycetidae</taxon>
        <taxon>Agaricales</taxon>
        <taxon>Tricholomatineae</taxon>
        <taxon>Lyophyllaceae</taxon>
        <taxon>Asterophora</taxon>
    </lineage>
</organism>
<reference evidence="5" key="2">
    <citation type="submission" date="2021-10" db="EMBL/GenBank/DDBJ databases">
        <title>Phylogenomics reveals ancestral predisposition of the termite-cultivated fungus Termitomyces towards a domesticated lifestyle.</title>
        <authorList>
            <person name="Auxier B."/>
            <person name="Grum-Grzhimaylo A."/>
            <person name="Cardenas M.E."/>
            <person name="Lodge J.D."/>
            <person name="Laessoe T."/>
            <person name="Pedersen O."/>
            <person name="Smith M.E."/>
            <person name="Kuyper T.W."/>
            <person name="Franco-Molano E.A."/>
            <person name="Baroni T.J."/>
            <person name="Aanen D.K."/>
        </authorList>
    </citation>
    <scope>NUCLEOTIDE SEQUENCE</scope>
    <source>
        <strain evidence="5">AP01</strain>
        <tissue evidence="5">Mycelium</tissue>
    </source>
</reference>
<accession>A0A9P7KBE6</accession>
<feature type="compositionally biased region" description="Basic residues" evidence="3">
    <location>
        <begin position="382"/>
        <end position="391"/>
    </location>
</feature>
<dbReference type="PRINTS" id="PR00503">
    <property type="entry name" value="BROMODOMAIN"/>
</dbReference>
<evidence type="ECO:0000256" key="3">
    <source>
        <dbReference type="SAM" id="MobiDB-lite"/>
    </source>
</evidence>
<dbReference type="PANTHER" id="PTHR22881:SF27">
    <property type="entry name" value="BROMODOMAIN CONTAINING 7_9"/>
    <property type="match status" value="1"/>
</dbReference>
<dbReference type="InterPro" id="IPR036427">
    <property type="entry name" value="Bromodomain-like_sf"/>
</dbReference>
<evidence type="ECO:0000313" key="6">
    <source>
        <dbReference type="Proteomes" id="UP000775547"/>
    </source>
</evidence>
<dbReference type="PANTHER" id="PTHR22881">
    <property type="entry name" value="BROMODOMAIN CONTAINING PROTEIN"/>
    <property type="match status" value="1"/>
</dbReference>
<dbReference type="OrthoDB" id="21449at2759"/>
<feature type="region of interest" description="Disordered" evidence="3">
    <location>
        <begin position="341"/>
        <end position="404"/>
    </location>
</feature>
<protein>
    <recommendedName>
        <fullName evidence="4">Bromo domain-containing protein</fullName>
    </recommendedName>
</protein>
<dbReference type="Gene3D" id="1.20.920.10">
    <property type="entry name" value="Bromodomain-like"/>
    <property type="match status" value="1"/>
</dbReference>
<feature type="region of interest" description="Disordered" evidence="3">
    <location>
        <begin position="1"/>
        <end position="52"/>
    </location>
</feature>
<dbReference type="AlphaFoldDB" id="A0A9P7KBE6"/>
<evidence type="ECO:0000313" key="5">
    <source>
        <dbReference type="EMBL" id="KAG5643004.1"/>
    </source>
</evidence>
<dbReference type="InterPro" id="IPR051831">
    <property type="entry name" value="Bromodomain_contain_prot"/>
</dbReference>
<reference evidence="5" key="1">
    <citation type="submission" date="2020-07" db="EMBL/GenBank/DDBJ databases">
        <authorList>
            <person name="Nieuwenhuis M."/>
            <person name="Van De Peppel L.J.J."/>
        </authorList>
    </citation>
    <scope>NUCLEOTIDE SEQUENCE</scope>
    <source>
        <strain evidence="5">AP01</strain>
        <tissue evidence="5">Mycelium</tissue>
    </source>
</reference>
<feature type="region of interest" description="Disordered" evidence="3">
    <location>
        <begin position="161"/>
        <end position="180"/>
    </location>
</feature>
<dbReference type="GO" id="GO:0005634">
    <property type="term" value="C:nucleus"/>
    <property type="evidence" value="ECO:0007669"/>
    <property type="project" value="TreeGrafter"/>
</dbReference>
<sequence length="957" mass="104767">MIRSPSGDSEDPVASDVIDYGSQAGNGGGNGYGGNGNGGFGTSNGAPKKRFKKTKGWAGEVADANLEQADIPFIHLDDPAFTTQRKFDTEQTPDGGAMTHVAVRCTLADIARATHLRVEDAAFALNEIGLLMRRFVDEEEGDGEGETVVISRALVERVAKERNVKKPSSPPKAGNSKSSGLTLVLPALRGGKPIKSGKKSKQSLGSYGSQDEEKKMPRPLKLKPLKEVLTKLIAQIKKKDDYAFFLKPVDTSQIQGYTDVVKRPMDLGTMSVKVDRGKYRSLEDFASDLRLVTSNAKAFNPPGTIYYTEAERIEAWGMDHISKAAATVIQFETDWNIEIENDDDTPVNVDDEEDYTVGTPMDVDEPAVAGRSPSVSSQNHPTNRRSVRGPYKKMVPPSAANTLSESIDAEGRLPGSRDGLGAFPPGSAWAQTMLALKLKGKRYKTKKERLRIEREGPPLRADGTLDYTEMEDPFSVLSNLTPEPFARPSVIAFQPLFTTAAQYDSSLSQSQSQPPHPSAPFPTSINVPFDHPPPDLPIYPELPPGRRRHWAIVRNPTRTKGKDRDDEAEPAETPAWQTPRDTHATDYGSFAVLAGVLEEEIRRRKVLGREGEEESKVCEVLRDTMHCDASSASLAEPTTGMRTNDYWTTQRASTAENYIRDVVYGGLDGLAYVRSLAEFVSSDHDLRKSTGPVTLLTTWVERHVIDSLTEGRHSLLREAAVELARQVSTPVPPSQLGSVGRPLFTQVRTSLHLHPSATVALSALLQIKTHKIDMGSLIKTPDELFQSEEEWAGKVFRERREKYGKGVVKGEESTSYDVGLETEEPERTWMDVDASSKGVAGQDTNYELEGPEELKEVLEYAANAIVALDRKIKEDRGFTSTTLGGVDAKVSVSDAGGLGMKVKTEAGGKSAREDPVLRNLRLNLLALAKRAPLDTIAHLPKELVPEHIQHFVPTLGA</sequence>
<proteinExistence type="predicted"/>
<dbReference type="EMBL" id="JABCKV010000141">
    <property type="protein sequence ID" value="KAG5643004.1"/>
    <property type="molecule type" value="Genomic_DNA"/>
</dbReference>
<dbReference type="SUPFAM" id="SSF47370">
    <property type="entry name" value="Bromodomain"/>
    <property type="match status" value="1"/>
</dbReference>
<name>A0A9P7KBE6_9AGAR</name>
<feature type="compositionally biased region" description="Gly residues" evidence="3">
    <location>
        <begin position="24"/>
        <end position="42"/>
    </location>
</feature>
<dbReference type="PROSITE" id="PS50014">
    <property type="entry name" value="BROMODOMAIN_2"/>
    <property type="match status" value="1"/>
</dbReference>
<keyword evidence="1 2" id="KW-0103">Bromodomain</keyword>
<dbReference type="SMART" id="SM00297">
    <property type="entry name" value="BROMO"/>
    <property type="match status" value="1"/>
</dbReference>
<dbReference type="InterPro" id="IPR001487">
    <property type="entry name" value="Bromodomain"/>
</dbReference>
<evidence type="ECO:0000256" key="2">
    <source>
        <dbReference type="PROSITE-ProRule" id="PRU00035"/>
    </source>
</evidence>
<dbReference type="GO" id="GO:0006357">
    <property type="term" value="P:regulation of transcription by RNA polymerase II"/>
    <property type="evidence" value="ECO:0007669"/>
    <property type="project" value="TreeGrafter"/>
</dbReference>
<feature type="region of interest" description="Disordered" evidence="3">
    <location>
        <begin position="504"/>
        <end position="531"/>
    </location>
</feature>
<feature type="region of interest" description="Disordered" evidence="3">
    <location>
        <begin position="553"/>
        <end position="583"/>
    </location>
</feature>
<evidence type="ECO:0000256" key="1">
    <source>
        <dbReference type="ARBA" id="ARBA00023117"/>
    </source>
</evidence>
<dbReference type="Pfam" id="PF00439">
    <property type="entry name" value="Bromodomain"/>
    <property type="match status" value="1"/>
</dbReference>
<dbReference type="GO" id="GO:0006325">
    <property type="term" value="P:chromatin organization"/>
    <property type="evidence" value="ECO:0007669"/>
    <property type="project" value="UniProtKB-ARBA"/>
</dbReference>
<gene>
    <name evidence="5" type="ORF">DXG03_001782</name>
</gene>
<dbReference type="Proteomes" id="UP000775547">
    <property type="component" value="Unassembled WGS sequence"/>
</dbReference>
<feature type="region of interest" description="Disordered" evidence="3">
    <location>
        <begin position="189"/>
        <end position="219"/>
    </location>
</feature>
<dbReference type="CDD" id="cd04369">
    <property type="entry name" value="Bromodomain"/>
    <property type="match status" value="1"/>
</dbReference>
<keyword evidence="6" id="KW-1185">Reference proteome</keyword>
<evidence type="ECO:0000259" key="4">
    <source>
        <dbReference type="PROSITE" id="PS50014"/>
    </source>
</evidence>